<sequence length="164" mass="18039">MSKAHEVFLQDLMRTPAGIKSALLVNNRGEVLLSAGQFALNSQATVQMGVLLAQLSAVAELEYNKVEEISMVFGEGRVTTFTNLDLMIETTYGIQEVFLILVSAPTGNLPTMRMSVKVAADKLKKDRAVAGLRVSVSVLRRNLLTRDRLDATSWELLEAMNRAQ</sequence>
<organism evidence="1 2">
    <name type="scientific">Chloracidobacterium validum</name>
    <dbReference type="NCBI Taxonomy" id="2821543"/>
    <lineage>
        <taxon>Bacteria</taxon>
        <taxon>Pseudomonadati</taxon>
        <taxon>Acidobacteriota</taxon>
        <taxon>Terriglobia</taxon>
        <taxon>Terriglobales</taxon>
        <taxon>Acidobacteriaceae</taxon>
        <taxon>Chloracidobacterium</taxon>
    </lineage>
</organism>
<dbReference type="EMBL" id="CP072648">
    <property type="protein sequence ID" value="QUW02160.1"/>
    <property type="molecule type" value="Genomic_DNA"/>
</dbReference>
<accession>A0ABX8BAR3</accession>
<name>A0ABX8BAR3_9BACT</name>
<keyword evidence="2" id="KW-1185">Reference proteome</keyword>
<evidence type="ECO:0000313" key="2">
    <source>
        <dbReference type="Proteomes" id="UP000676506"/>
    </source>
</evidence>
<dbReference type="RefSeq" id="WP_211428050.1">
    <property type="nucleotide sequence ID" value="NZ_CP072648.1"/>
</dbReference>
<gene>
    <name evidence="1" type="ORF">J8C06_07245</name>
</gene>
<evidence type="ECO:0000313" key="1">
    <source>
        <dbReference type="EMBL" id="QUW02160.1"/>
    </source>
</evidence>
<proteinExistence type="predicted"/>
<dbReference type="Proteomes" id="UP000676506">
    <property type="component" value="Chromosome 1"/>
</dbReference>
<protein>
    <recommendedName>
        <fullName evidence="3">Roadblock/LAMTOR2 domain-containing protein</fullName>
    </recommendedName>
</protein>
<evidence type="ECO:0008006" key="3">
    <source>
        <dbReference type="Google" id="ProtNLM"/>
    </source>
</evidence>
<reference evidence="1 2" key="1">
    <citation type="submission" date="2021-03" db="EMBL/GenBank/DDBJ databases">
        <title>Genomic and phenotypic characterization of Chloracidobacterium isolates provides evidence for multiple species.</title>
        <authorList>
            <person name="Saini M.K."/>
            <person name="Costas A.M.G."/>
            <person name="Tank M."/>
            <person name="Bryant D.A."/>
        </authorList>
    </citation>
    <scope>NUCLEOTIDE SEQUENCE [LARGE SCALE GENOMIC DNA]</scope>
    <source>
        <strain evidence="1 2">BV2-C</strain>
    </source>
</reference>